<proteinExistence type="predicted"/>
<sequence length="106" mass="11862">MSSIYVEAEGDSPTQFWFSVARERFSQFDNVELSGNIQLWLAAQKSLRAERVAIEAGLLSVDLHSGVVPFAYLPFTARGSHSNFFLSPLDLHGNKFLHPSRPSIPR</sequence>
<dbReference type="Proteomes" id="UP000814140">
    <property type="component" value="Unassembled WGS sequence"/>
</dbReference>
<organism evidence="1 2">
    <name type="scientific">Artomyces pyxidatus</name>
    <dbReference type="NCBI Taxonomy" id="48021"/>
    <lineage>
        <taxon>Eukaryota</taxon>
        <taxon>Fungi</taxon>
        <taxon>Dikarya</taxon>
        <taxon>Basidiomycota</taxon>
        <taxon>Agaricomycotina</taxon>
        <taxon>Agaricomycetes</taxon>
        <taxon>Russulales</taxon>
        <taxon>Auriscalpiaceae</taxon>
        <taxon>Artomyces</taxon>
    </lineage>
</organism>
<evidence type="ECO:0000313" key="1">
    <source>
        <dbReference type="EMBL" id="KAI0061494.1"/>
    </source>
</evidence>
<keyword evidence="2" id="KW-1185">Reference proteome</keyword>
<reference evidence="1" key="2">
    <citation type="journal article" date="2022" name="New Phytol.">
        <title>Evolutionary transition to the ectomycorrhizal habit in the genomes of a hyperdiverse lineage of mushroom-forming fungi.</title>
        <authorList>
            <person name="Looney B."/>
            <person name="Miyauchi S."/>
            <person name="Morin E."/>
            <person name="Drula E."/>
            <person name="Courty P.E."/>
            <person name="Kohler A."/>
            <person name="Kuo A."/>
            <person name="LaButti K."/>
            <person name="Pangilinan J."/>
            <person name="Lipzen A."/>
            <person name="Riley R."/>
            <person name="Andreopoulos W."/>
            <person name="He G."/>
            <person name="Johnson J."/>
            <person name="Nolan M."/>
            <person name="Tritt A."/>
            <person name="Barry K.W."/>
            <person name="Grigoriev I.V."/>
            <person name="Nagy L.G."/>
            <person name="Hibbett D."/>
            <person name="Henrissat B."/>
            <person name="Matheny P.B."/>
            <person name="Labbe J."/>
            <person name="Martin F.M."/>
        </authorList>
    </citation>
    <scope>NUCLEOTIDE SEQUENCE</scope>
    <source>
        <strain evidence="1">HHB10654</strain>
    </source>
</reference>
<name>A0ACB8SY28_9AGAM</name>
<gene>
    <name evidence="1" type="ORF">BV25DRAFT_762967</name>
</gene>
<dbReference type="EMBL" id="MU277212">
    <property type="protein sequence ID" value="KAI0061494.1"/>
    <property type="molecule type" value="Genomic_DNA"/>
</dbReference>
<accession>A0ACB8SY28</accession>
<reference evidence="1" key="1">
    <citation type="submission" date="2021-03" db="EMBL/GenBank/DDBJ databases">
        <authorList>
            <consortium name="DOE Joint Genome Institute"/>
            <person name="Ahrendt S."/>
            <person name="Looney B.P."/>
            <person name="Miyauchi S."/>
            <person name="Morin E."/>
            <person name="Drula E."/>
            <person name="Courty P.E."/>
            <person name="Chicoki N."/>
            <person name="Fauchery L."/>
            <person name="Kohler A."/>
            <person name="Kuo A."/>
            <person name="Labutti K."/>
            <person name="Pangilinan J."/>
            <person name="Lipzen A."/>
            <person name="Riley R."/>
            <person name="Andreopoulos W."/>
            <person name="He G."/>
            <person name="Johnson J."/>
            <person name="Barry K.W."/>
            <person name="Grigoriev I.V."/>
            <person name="Nagy L."/>
            <person name="Hibbett D."/>
            <person name="Henrissat B."/>
            <person name="Matheny P.B."/>
            <person name="Labbe J."/>
            <person name="Martin F."/>
        </authorList>
    </citation>
    <scope>NUCLEOTIDE SEQUENCE</scope>
    <source>
        <strain evidence="1">HHB10654</strain>
    </source>
</reference>
<comment type="caution">
    <text evidence="1">The sequence shown here is derived from an EMBL/GenBank/DDBJ whole genome shotgun (WGS) entry which is preliminary data.</text>
</comment>
<protein>
    <submittedName>
        <fullName evidence="1">Uncharacterized protein</fullName>
    </submittedName>
</protein>
<evidence type="ECO:0000313" key="2">
    <source>
        <dbReference type="Proteomes" id="UP000814140"/>
    </source>
</evidence>